<protein>
    <recommendedName>
        <fullName evidence="6">Acetate kinase</fullName>
        <ecNumber evidence="6">2.7.2.1</ecNumber>
    </recommendedName>
    <alternativeName>
        <fullName evidence="6">Acetokinase</fullName>
    </alternativeName>
</protein>
<gene>
    <name evidence="6" type="primary">ackA</name>
    <name evidence="8" type="ORF">ACFFH7_10195</name>
</gene>
<evidence type="ECO:0000256" key="5">
    <source>
        <dbReference type="ARBA" id="ARBA00022840"/>
    </source>
</evidence>
<evidence type="ECO:0000256" key="4">
    <source>
        <dbReference type="ARBA" id="ARBA00022777"/>
    </source>
</evidence>
<comment type="function">
    <text evidence="6">Catalyzes the formation of acetyl phosphate from acetate and ATP. Can also catalyze the reverse reaction.</text>
</comment>
<dbReference type="HAMAP" id="MF_00020">
    <property type="entry name" value="Acetate_kinase"/>
    <property type="match status" value="1"/>
</dbReference>
<dbReference type="PRINTS" id="PR00471">
    <property type="entry name" value="ACETATEKNASE"/>
</dbReference>
<evidence type="ECO:0000313" key="9">
    <source>
        <dbReference type="Proteomes" id="UP001589810"/>
    </source>
</evidence>
<name>A0ABV6MNG7_9PSEU</name>
<evidence type="ECO:0000313" key="8">
    <source>
        <dbReference type="EMBL" id="MFC0541853.1"/>
    </source>
</evidence>
<proteinExistence type="inferred from homology"/>
<keyword evidence="9" id="KW-1185">Reference proteome</keyword>
<comment type="caution">
    <text evidence="6">Lacks conserved residue(s) required for the propagation of feature annotation.</text>
</comment>
<feature type="active site" description="Proton donor/acceptor" evidence="6">
    <location>
        <position position="115"/>
    </location>
</feature>
<dbReference type="RefSeq" id="WP_379793911.1">
    <property type="nucleotide sequence ID" value="NZ_CP097263.1"/>
</dbReference>
<organism evidence="8 9">
    <name type="scientific">Kutzneria chonburiensis</name>
    <dbReference type="NCBI Taxonomy" id="1483604"/>
    <lineage>
        <taxon>Bacteria</taxon>
        <taxon>Bacillati</taxon>
        <taxon>Actinomycetota</taxon>
        <taxon>Actinomycetes</taxon>
        <taxon>Pseudonocardiales</taxon>
        <taxon>Pseudonocardiaceae</taxon>
        <taxon>Kutzneria</taxon>
    </lineage>
</organism>
<evidence type="ECO:0000256" key="3">
    <source>
        <dbReference type="ARBA" id="ARBA00022741"/>
    </source>
</evidence>
<dbReference type="SUPFAM" id="SSF53067">
    <property type="entry name" value="Actin-like ATPase domain"/>
    <property type="match status" value="2"/>
</dbReference>
<comment type="subcellular location">
    <subcellularLocation>
        <location evidence="6">Cytoplasm</location>
    </subcellularLocation>
</comment>
<feature type="site" description="Transition state stabilizer" evidence="6">
    <location>
        <position position="147"/>
    </location>
</feature>
<dbReference type="PANTHER" id="PTHR21060">
    <property type="entry name" value="ACETATE KINASE"/>
    <property type="match status" value="1"/>
</dbReference>
<dbReference type="InterPro" id="IPR043129">
    <property type="entry name" value="ATPase_NBD"/>
</dbReference>
<evidence type="ECO:0000256" key="7">
    <source>
        <dbReference type="RuleBase" id="RU003835"/>
    </source>
</evidence>
<keyword evidence="5 6" id="KW-0067">ATP-binding</keyword>
<dbReference type="Pfam" id="PF00871">
    <property type="entry name" value="Acetate_kinase"/>
    <property type="match status" value="1"/>
</dbReference>
<feature type="binding site" evidence="6">
    <location>
        <position position="59"/>
    </location>
    <ligand>
        <name>substrate</name>
    </ligand>
</feature>
<dbReference type="InterPro" id="IPR000890">
    <property type="entry name" value="Aliphatic_acid_kin_short-chain"/>
</dbReference>
<dbReference type="PROSITE" id="PS01076">
    <property type="entry name" value="ACETATE_KINASE_2"/>
    <property type="match status" value="1"/>
</dbReference>
<sequence>MAVDAVTRVLAVNPGSSSLKVSVVDGGESIGQWTVQDWDGMPDPAAVEAVGPVDAIALRFVHGGDRRGPVLLDPFQENRLRALVPLAPIHQPRSLLLGRALRTWWPDTPLVACFDTSFHADLPPAASTYPIPMEWTRKYGVRRYGFHGLSCANALRTTAETLGRHPEDVAMICCHLGSGVSVTAIDGGHSIDTSMGFTPLDGVPMATRPGALDPGLVLHLAREMPMDVLDAGLNHHSGLAGMSGTTGDLREVLAARAQGCPDADLAARVYLHRLRREIAAVRTSLPRLDALVLTGGVAEHQPGLLDELAQGLEFLGVAPTVTPAREDLEMARQTEEILH</sequence>
<keyword evidence="6" id="KW-0479">Metal-binding</keyword>
<dbReference type="EMBL" id="JBHLUD010000002">
    <property type="protein sequence ID" value="MFC0541853.1"/>
    <property type="molecule type" value="Genomic_DNA"/>
</dbReference>
<dbReference type="Gene3D" id="3.30.420.40">
    <property type="match status" value="2"/>
</dbReference>
<comment type="pathway">
    <text evidence="6">Metabolic intermediate biosynthesis; acetyl-CoA biosynthesis; acetyl-CoA from acetate: step 1/2.</text>
</comment>
<keyword evidence="2 6" id="KW-0808">Transferase</keyword>
<evidence type="ECO:0000256" key="2">
    <source>
        <dbReference type="ARBA" id="ARBA00022679"/>
    </source>
</evidence>
<feature type="binding site" evidence="6">
    <location>
        <begin position="248"/>
        <end position="250"/>
    </location>
    <ligand>
        <name>ATP</name>
        <dbReference type="ChEBI" id="CHEBI:30616"/>
    </ligand>
</feature>
<keyword evidence="6" id="KW-0963">Cytoplasm</keyword>
<keyword evidence="3 6" id="KW-0547">Nucleotide-binding</keyword>
<dbReference type="PANTHER" id="PTHR21060:SF15">
    <property type="entry name" value="ACETATE KINASE-RELATED"/>
    <property type="match status" value="1"/>
</dbReference>
<comment type="catalytic activity">
    <reaction evidence="6">
        <text>acetate + ATP = acetyl phosphate + ADP</text>
        <dbReference type="Rhea" id="RHEA:11352"/>
        <dbReference type="ChEBI" id="CHEBI:22191"/>
        <dbReference type="ChEBI" id="CHEBI:30089"/>
        <dbReference type="ChEBI" id="CHEBI:30616"/>
        <dbReference type="ChEBI" id="CHEBI:456216"/>
        <dbReference type="EC" id="2.7.2.1"/>
    </reaction>
</comment>
<comment type="similarity">
    <text evidence="1 6 7">Belongs to the acetokinase family.</text>
</comment>
<keyword evidence="6" id="KW-0460">Magnesium</keyword>
<feature type="binding site" evidence="6">
    <location>
        <begin position="175"/>
        <end position="179"/>
    </location>
    <ligand>
        <name>ATP</name>
        <dbReference type="ChEBI" id="CHEBI:30616"/>
    </ligand>
</feature>
<keyword evidence="4 6" id="KW-0418">Kinase</keyword>
<accession>A0ABV6MNG7</accession>
<dbReference type="EC" id="2.7.2.1" evidence="6"/>
<comment type="subunit">
    <text evidence="6">Homodimer.</text>
</comment>
<comment type="caution">
    <text evidence="8">The sequence shown here is derived from an EMBL/GenBank/DDBJ whole genome shotgun (WGS) entry which is preliminary data.</text>
</comment>
<dbReference type="GO" id="GO:0016301">
    <property type="term" value="F:kinase activity"/>
    <property type="evidence" value="ECO:0007669"/>
    <property type="project" value="UniProtKB-KW"/>
</dbReference>
<feature type="site" description="Transition state stabilizer" evidence="6">
    <location>
        <position position="208"/>
    </location>
</feature>
<dbReference type="InterPro" id="IPR004372">
    <property type="entry name" value="Ac/propionate_kinase"/>
</dbReference>
<evidence type="ECO:0000256" key="1">
    <source>
        <dbReference type="ARBA" id="ARBA00008748"/>
    </source>
</evidence>
<dbReference type="Proteomes" id="UP001589810">
    <property type="component" value="Unassembled WGS sequence"/>
</dbReference>
<dbReference type="InterPro" id="IPR023865">
    <property type="entry name" value="Aliphatic_acid_kinase_CS"/>
</dbReference>
<reference evidence="8 9" key="1">
    <citation type="submission" date="2024-09" db="EMBL/GenBank/DDBJ databases">
        <authorList>
            <person name="Sun Q."/>
            <person name="Mori K."/>
        </authorList>
    </citation>
    <scope>NUCLEOTIDE SEQUENCE [LARGE SCALE GENOMIC DNA]</scope>
    <source>
        <strain evidence="8 9">TBRC 1432</strain>
    </source>
</reference>
<comment type="cofactor">
    <cofactor evidence="6">
        <name>Mg(2+)</name>
        <dbReference type="ChEBI" id="CHEBI:18420"/>
    </cofactor>
    <cofactor evidence="6">
        <name>Mn(2+)</name>
        <dbReference type="ChEBI" id="CHEBI:29035"/>
    </cofactor>
    <text evidence="6">Mg(2+). Can also accept Mn(2+).</text>
</comment>
<dbReference type="PROSITE" id="PS01075">
    <property type="entry name" value="ACETATE_KINASE_1"/>
    <property type="match status" value="1"/>
</dbReference>
<evidence type="ECO:0000256" key="6">
    <source>
        <dbReference type="HAMAP-Rule" id="MF_00020"/>
    </source>
</evidence>